<evidence type="ECO:0000259" key="14">
    <source>
        <dbReference type="PROSITE" id="PS50011"/>
    </source>
</evidence>
<reference evidence="16" key="1">
    <citation type="submission" date="2022-03" db="EMBL/GenBank/DDBJ databases">
        <title>A functionally conserved STORR gene fusion in Papaver species that diverged 16.8 million years ago.</title>
        <authorList>
            <person name="Catania T."/>
        </authorList>
    </citation>
    <scope>NUCLEOTIDE SEQUENCE</scope>
    <source>
        <strain evidence="16">S-191538</strain>
    </source>
</reference>
<dbReference type="InterPro" id="IPR001245">
    <property type="entry name" value="Ser-Thr/Tyr_kinase_cat_dom"/>
</dbReference>
<keyword evidence="4" id="KW-0600">Photoreceptor protein</keyword>
<evidence type="ECO:0000256" key="8">
    <source>
        <dbReference type="ARBA" id="ARBA00022777"/>
    </source>
</evidence>
<evidence type="ECO:0000256" key="3">
    <source>
        <dbReference type="ARBA" id="ARBA00022527"/>
    </source>
</evidence>
<dbReference type="Proteomes" id="UP001177140">
    <property type="component" value="Unassembled WGS sequence"/>
</dbReference>
<feature type="domain" description="Protein kinase" evidence="14">
    <location>
        <begin position="281"/>
        <end position="386"/>
    </location>
</feature>
<comment type="catalytic activity">
    <reaction evidence="13">
        <text>L-seryl-[protein] + ATP = O-phospho-L-seryl-[protein] + ADP + H(+)</text>
        <dbReference type="Rhea" id="RHEA:17989"/>
        <dbReference type="Rhea" id="RHEA-COMP:9863"/>
        <dbReference type="Rhea" id="RHEA-COMP:11604"/>
        <dbReference type="ChEBI" id="CHEBI:15378"/>
        <dbReference type="ChEBI" id="CHEBI:29999"/>
        <dbReference type="ChEBI" id="CHEBI:30616"/>
        <dbReference type="ChEBI" id="CHEBI:83421"/>
        <dbReference type="ChEBI" id="CHEBI:456216"/>
        <dbReference type="EC" id="2.7.11.1"/>
    </reaction>
</comment>
<dbReference type="Gene3D" id="3.30.450.20">
    <property type="entry name" value="PAS domain"/>
    <property type="match status" value="1"/>
</dbReference>
<comment type="caution">
    <text evidence="16">The sequence shown here is derived from an EMBL/GenBank/DDBJ whole genome shotgun (WGS) entry which is preliminary data.</text>
</comment>
<proteinExistence type="inferred from homology"/>
<keyword evidence="11" id="KW-0675">Receptor</keyword>
<sequence length="386" mass="43100">MFDSNGLVIYWNRSAEKLYGYSTSEVLGQHILDIFVDVKEAREDAIDILQRNVAGETWTGNFPVKNKQGKRFVVFVTNTPLYDDYGSIIGIICVSFDVQSFLQLPPLPSSEAYTSISPSASGPMSKPGQVSQQPLEVVVTASGACTLRGEVPPSPFGVSYKPIHRYKYPATFSEDSGGESKIEIRGFITSKIEARNAHGIFTWTENEQEDDIVQPKSDSYEKPEMQLLGSNRFGNEASSLWSSSKETNCSVSSSINNGSGPLCKFDKEIDSLHYDILWEELTICEQIGQGSCGNVYRGLWCGSNVALKVFSKCEYSDDLLHSFRQEVLLMKTLRHPNVLLFMGAVTLPEHLCIVTEFLPRGSLFQLLQRSTSKLDRRRRVLMALDI</sequence>
<dbReference type="InterPro" id="IPR011009">
    <property type="entry name" value="Kinase-like_dom_sf"/>
</dbReference>
<evidence type="ECO:0000256" key="7">
    <source>
        <dbReference type="ARBA" id="ARBA00022741"/>
    </source>
</evidence>
<evidence type="ECO:0000256" key="13">
    <source>
        <dbReference type="ARBA" id="ARBA00048679"/>
    </source>
</evidence>
<evidence type="ECO:0000256" key="4">
    <source>
        <dbReference type="ARBA" id="ARBA00022543"/>
    </source>
</evidence>
<gene>
    <name evidence="16" type="ORF">MKW94_008866</name>
</gene>
<evidence type="ECO:0000256" key="11">
    <source>
        <dbReference type="ARBA" id="ARBA00023170"/>
    </source>
</evidence>
<dbReference type="PROSITE" id="PS50011">
    <property type="entry name" value="PROTEIN_KINASE_DOM"/>
    <property type="match status" value="1"/>
</dbReference>
<organism evidence="16 17">
    <name type="scientific">Papaver nudicaule</name>
    <name type="common">Iceland poppy</name>
    <dbReference type="NCBI Taxonomy" id="74823"/>
    <lineage>
        <taxon>Eukaryota</taxon>
        <taxon>Viridiplantae</taxon>
        <taxon>Streptophyta</taxon>
        <taxon>Embryophyta</taxon>
        <taxon>Tracheophyta</taxon>
        <taxon>Spermatophyta</taxon>
        <taxon>Magnoliopsida</taxon>
        <taxon>Ranunculales</taxon>
        <taxon>Papaveraceae</taxon>
        <taxon>Papaveroideae</taxon>
        <taxon>Papaver</taxon>
    </lineage>
</organism>
<dbReference type="CDD" id="cd00130">
    <property type="entry name" value="PAS"/>
    <property type="match status" value="1"/>
</dbReference>
<dbReference type="GO" id="GO:0009881">
    <property type="term" value="F:photoreceptor activity"/>
    <property type="evidence" value="ECO:0007669"/>
    <property type="project" value="UniProtKB-KW"/>
</dbReference>
<dbReference type="Pfam" id="PF07714">
    <property type="entry name" value="PK_Tyr_Ser-Thr"/>
    <property type="match status" value="1"/>
</dbReference>
<keyword evidence="7" id="KW-0547">Nucleotide-binding</keyword>
<dbReference type="GO" id="GO:0005524">
    <property type="term" value="F:ATP binding"/>
    <property type="evidence" value="ECO:0007669"/>
    <property type="project" value="UniProtKB-KW"/>
</dbReference>
<keyword evidence="9" id="KW-0067">ATP-binding</keyword>
<dbReference type="InterPro" id="IPR000014">
    <property type="entry name" value="PAS"/>
</dbReference>
<dbReference type="InterPro" id="IPR000719">
    <property type="entry name" value="Prot_kinase_dom"/>
</dbReference>
<evidence type="ECO:0000256" key="2">
    <source>
        <dbReference type="ARBA" id="ARBA00012513"/>
    </source>
</evidence>
<keyword evidence="17" id="KW-1185">Reference proteome</keyword>
<feature type="non-terminal residue" evidence="16">
    <location>
        <position position="1"/>
    </location>
</feature>
<dbReference type="AlphaFoldDB" id="A0AA41V1I1"/>
<evidence type="ECO:0000313" key="16">
    <source>
        <dbReference type="EMBL" id="MCL7030890.1"/>
    </source>
</evidence>
<protein>
    <recommendedName>
        <fullName evidence="2">non-specific serine/threonine protein kinase</fullName>
        <ecNumber evidence="2">2.7.11.1</ecNumber>
    </recommendedName>
</protein>
<dbReference type="Pfam" id="PF13426">
    <property type="entry name" value="PAS_9"/>
    <property type="match status" value="1"/>
</dbReference>
<dbReference type="GO" id="GO:0004674">
    <property type="term" value="F:protein serine/threonine kinase activity"/>
    <property type="evidence" value="ECO:0007669"/>
    <property type="project" value="UniProtKB-KW"/>
</dbReference>
<keyword evidence="8" id="KW-0418">Kinase</keyword>
<keyword evidence="3" id="KW-0723">Serine/threonine-protein kinase</keyword>
<dbReference type="FunFam" id="3.30.200.20:FF:000060">
    <property type="entry name" value="Serine/threonine-protein kinase isoform 1"/>
    <property type="match status" value="1"/>
</dbReference>
<evidence type="ECO:0000256" key="6">
    <source>
        <dbReference type="ARBA" id="ARBA00022679"/>
    </source>
</evidence>
<keyword evidence="6" id="KW-0808">Transferase</keyword>
<evidence type="ECO:0000256" key="5">
    <source>
        <dbReference type="ARBA" id="ARBA00022606"/>
    </source>
</evidence>
<dbReference type="PANTHER" id="PTHR44329">
    <property type="entry name" value="SERINE/THREONINE-PROTEIN KINASE TNNI3K-RELATED"/>
    <property type="match status" value="1"/>
</dbReference>
<dbReference type="SUPFAM" id="SSF55785">
    <property type="entry name" value="PYP-like sensor domain (PAS domain)"/>
    <property type="match status" value="1"/>
</dbReference>
<dbReference type="Gene3D" id="3.30.200.20">
    <property type="entry name" value="Phosphorylase Kinase, domain 1"/>
    <property type="match status" value="1"/>
</dbReference>
<evidence type="ECO:0000313" key="17">
    <source>
        <dbReference type="Proteomes" id="UP001177140"/>
    </source>
</evidence>
<dbReference type="InterPro" id="IPR035965">
    <property type="entry name" value="PAS-like_dom_sf"/>
</dbReference>
<keyword evidence="5" id="KW-0716">Sensory transduction</keyword>
<name>A0AA41V1I1_PAPNU</name>
<dbReference type="NCBIfam" id="TIGR00229">
    <property type="entry name" value="sensory_box"/>
    <property type="match status" value="1"/>
</dbReference>
<dbReference type="PANTHER" id="PTHR44329:SF47">
    <property type="entry name" value="SERINE_THREONINE-PROTEIN KINASE ROCO5-RELATED"/>
    <property type="match status" value="1"/>
</dbReference>
<feature type="domain" description="PAS" evidence="15">
    <location>
        <begin position="1"/>
        <end position="35"/>
    </location>
</feature>
<dbReference type="PROSITE" id="PS50112">
    <property type="entry name" value="PAS"/>
    <property type="match status" value="1"/>
</dbReference>
<evidence type="ECO:0000259" key="15">
    <source>
        <dbReference type="PROSITE" id="PS50112"/>
    </source>
</evidence>
<evidence type="ECO:0000256" key="9">
    <source>
        <dbReference type="ARBA" id="ARBA00022840"/>
    </source>
</evidence>
<evidence type="ECO:0000256" key="1">
    <source>
        <dbReference type="ARBA" id="ARBA00010507"/>
    </source>
</evidence>
<evidence type="ECO:0000256" key="10">
    <source>
        <dbReference type="ARBA" id="ARBA00022991"/>
    </source>
</evidence>
<comment type="similarity">
    <text evidence="1">Belongs to the protein kinase superfamily. TKL Ser/Thr protein kinase family. RAF subfamily.</text>
</comment>
<keyword evidence="10" id="KW-0157">Chromophore</keyword>
<dbReference type="InterPro" id="IPR051681">
    <property type="entry name" value="Ser/Thr_Kinases-Pseudokinases"/>
</dbReference>
<accession>A0AA41V1I1</accession>
<dbReference type="EMBL" id="JAJJMA010106386">
    <property type="protein sequence ID" value="MCL7030890.1"/>
    <property type="molecule type" value="Genomic_DNA"/>
</dbReference>
<dbReference type="EC" id="2.7.11.1" evidence="2"/>
<comment type="catalytic activity">
    <reaction evidence="12">
        <text>L-threonyl-[protein] + ATP = O-phospho-L-threonyl-[protein] + ADP + H(+)</text>
        <dbReference type="Rhea" id="RHEA:46608"/>
        <dbReference type="Rhea" id="RHEA-COMP:11060"/>
        <dbReference type="Rhea" id="RHEA-COMP:11605"/>
        <dbReference type="ChEBI" id="CHEBI:15378"/>
        <dbReference type="ChEBI" id="CHEBI:30013"/>
        <dbReference type="ChEBI" id="CHEBI:30616"/>
        <dbReference type="ChEBI" id="CHEBI:61977"/>
        <dbReference type="ChEBI" id="CHEBI:456216"/>
        <dbReference type="EC" id="2.7.11.1"/>
    </reaction>
</comment>
<dbReference type="SUPFAM" id="SSF56112">
    <property type="entry name" value="Protein kinase-like (PK-like)"/>
    <property type="match status" value="1"/>
</dbReference>
<evidence type="ECO:0000256" key="12">
    <source>
        <dbReference type="ARBA" id="ARBA00047899"/>
    </source>
</evidence>